<keyword evidence="2" id="KW-1185">Reference proteome</keyword>
<comment type="caution">
    <text evidence="1">The sequence shown here is derived from an EMBL/GenBank/DDBJ whole genome shotgun (WGS) entry which is preliminary data.</text>
</comment>
<gene>
    <name evidence="1" type="ORF">NRB56_69190</name>
</gene>
<name>A0A7K0DZQ4_9NOCA</name>
<accession>A0A7K0DZQ4</accession>
<dbReference type="Proteomes" id="UP000431401">
    <property type="component" value="Unassembled WGS sequence"/>
</dbReference>
<organism evidence="1 2">
    <name type="scientific">Nocardia aurantia</name>
    <dbReference type="NCBI Taxonomy" id="2585199"/>
    <lineage>
        <taxon>Bacteria</taxon>
        <taxon>Bacillati</taxon>
        <taxon>Actinomycetota</taxon>
        <taxon>Actinomycetes</taxon>
        <taxon>Mycobacteriales</taxon>
        <taxon>Nocardiaceae</taxon>
        <taxon>Nocardia</taxon>
    </lineage>
</organism>
<dbReference type="SUPFAM" id="SSF52540">
    <property type="entry name" value="P-loop containing nucleoside triphosphate hydrolases"/>
    <property type="match status" value="1"/>
</dbReference>
<dbReference type="InterPro" id="IPR027417">
    <property type="entry name" value="P-loop_NTPase"/>
</dbReference>
<sequence length="195" mass="22191">MDLSVQFRPRSAPHIGAVPPSVFAPQVRLRVLDAPGLGENPRSDETYLRSYREHLPGCDAILWVLAARSRAMALDQHYLTELADFRERMVFGVNQVDAVEPAEWRRASNRPSPRQESNIGEILADRTVRLTDIVGPDPTVIGYSSRHGYRLDQLFQALLTVCPSRRQWMFAGLKNFSHRDFGVDRVRPIDRKDAL</sequence>
<protein>
    <recommendedName>
        <fullName evidence="3">G domain-containing protein</fullName>
    </recommendedName>
</protein>
<evidence type="ECO:0000313" key="1">
    <source>
        <dbReference type="EMBL" id="MQY31310.1"/>
    </source>
</evidence>
<dbReference type="AlphaFoldDB" id="A0A7K0DZQ4"/>
<evidence type="ECO:0008006" key="3">
    <source>
        <dbReference type="Google" id="ProtNLM"/>
    </source>
</evidence>
<dbReference type="Gene3D" id="3.40.50.300">
    <property type="entry name" value="P-loop containing nucleotide triphosphate hydrolases"/>
    <property type="match status" value="1"/>
</dbReference>
<dbReference type="EMBL" id="WEGI01000018">
    <property type="protein sequence ID" value="MQY31310.1"/>
    <property type="molecule type" value="Genomic_DNA"/>
</dbReference>
<reference evidence="1 2" key="1">
    <citation type="submission" date="2019-10" db="EMBL/GenBank/DDBJ databases">
        <title>Nocardia macrotermitis sp. nov. and Nocardia aurantia sp. nov., isolated from the gut of fungus growing-termite Macrotermes natalensis.</title>
        <authorList>
            <person name="Benndorf R."/>
            <person name="Schwitalla J."/>
            <person name="Martin K."/>
            <person name="De Beer W."/>
            <person name="Kaster A.-K."/>
            <person name="Vollmers J."/>
            <person name="Poulsen M."/>
            <person name="Beemelmanns C."/>
        </authorList>
    </citation>
    <scope>NUCLEOTIDE SEQUENCE [LARGE SCALE GENOMIC DNA]</scope>
    <source>
        <strain evidence="1 2">RB56</strain>
    </source>
</reference>
<evidence type="ECO:0000313" key="2">
    <source>
        <dbReference type="Proteomes" id="UP000431401"/>
    </source>
</evidence>
<proteinExistence type="predicted"/>